<evidence type="ECO:0000313" key="2">
    <source>
        <dbReference type="Proteomes" id="UP000007524"/>
    </source>
</evidence>
<organism evidence="1 2">
    <name type="scientific">Klebsiella phage vB_KleM_RaK2</name>
    <dbReference type="NCBI Taxonomy" id="1147094"/>
    <lineage>
        <taxon>Viruses</taxon>
        <taxon>Duplodnaviria</taxon>
        <taxon>Heunggongvirae</taxon>
        <taxon>Uroviricota</taxon>
        <taxon>Caudoviricetes</taxon>
        <taxon>Alcyoneusvirus</taxon>
        <taxon>Alcyoneusvirus RaK2</taxon>
    </lineage>
</organism>
<dbReference type="Proteomes" id="UP000007524">
    <property type="component" value="Segment"/>
</dbReference>
<protein>
    <submittedName>
        <fullName evidence="1">Uncharacterized protein</fullName>
    </submittedName>
</protein>
<name>H6X432_9CAUD</name>
<sequence>MSLNIWYSTEPCEPKYLQISHEALSRYAKKTKKDFDAFRTHIHNHHAQPATKDGMFVLESFFGGEVFDLVADYLKSEGYTVKEDYKDLEGECIIEGYDGILVNWSW</sequence>
<reference evidence="1 2" key="1">
    <citation type="journal article" date="2012" name="J. Virol.">
        <title>Genome of Klebsiella sp.-Infecting Bacteriophage vB_KleM_RaK2.</title>
        <authorList>
            <person name="Simoliunas E."/>
            <person name="Kaliniene L."/>
            <person name="Truncaite L."/>
            <person name="Klausa V."/>
            <person name="Zajanckauskaite A."/>
            <person name="Meskys R."/>
        </authorList>
    </citation>
    <scope>NUCLEOTIDE SEQUENCE [LARGE SCALE GENOMIC DNA]</scope>
</reference>
<gene>
    <name evidence="1" type="ORF">RaK2_00225</name>
</gene>
<dbReference type="RefSeq" id="YP_007007380.1">
    <property type="nucleotide sequence ID" value="NC_019526.1"/>
</dbReference>
<proteinExistence type="predicted"/>
<dbReference type="GeneID" id="14012813"/>
<evidence type="ECO:0000313" key="1">
    <source>
        <dbReference type="EMBL" id="AFA44498.1"/>
    </source>
</evidence>
<keyword evidence="2" id="KW-1185">Reference proteome</keyword>
<dbReference type="EMBL" id="JQ513383">
    <property type="protein sequence ID" value="AFA44498.1"/>
    <property type="molecule type" value="Genomic_DNA"/>
</dbReference>
<dbReference type="OrthoDB" id="27260at10239"/>
<accession>H6X432</accession>
<dbReference type="KEGG" id="vg:14012813"/>